<keyword evidence="2" id="KW-1185">Reference proteome</keyword>
<evidence type="ECO:0000313" key="2">
    <source>
        <dbReference type="Proteomes" id="UP001454036"/>
    </source>
</evidence>
<evidence type="ECO:0000313" key="1">
    <source>
        <dbReference type="EMBL" id="GAA0163672.1"/>
    </source>
</evidence>
<comment type="caution">
    <text evidence="1">The sequence shown here is derived from an EMBL/GenBank/DDBJ whole genome shotgun (WGS) entry which is preliminary data.</text>
</comment>
<protein>
    <submittedName>
        <fullName evidence="1">Uncharacterized protein</fullName>
    </submittedName>
</protein>
<proteinExistence type="predicted"/>
<dbReference type="EMBL" id="BAABME010021579">
    <property type="protein sequence ID" value="GAA0163672.1"/>
    <property type="molecule type" value="Genomic_DNA"/>
</dbReference>
<organism evidence="1 2">
    <name type="scientific">Lithospermum erythrorhizon</name>
    <name type="common">Purple gromwell</name>
    <name type="synonym">Lithospermum officinale var. erythrorhizon</name>
    <dbReference type="NCBI Taxonomy" id="34254"/>
    <lineage>
        <taxon>Eukaryota</taxon>
        <taxon>Viridiplantae</taxon>
        <taxon>Streptophyta</taxon>
        <taxon>Embryophyta</taxon>
        <taxon>Tracheophyta</taxon>
        <taxon>Spermatophyta</taxon>
        <taxon>Magnoliopsida</taxon>
        <taxon>eudicotyledons</taxon>
        <taxon>Gunneridae</taxon>
        <taxon>Pentapetalae</taxon>
        <taxon>asterids</taxon>
        <taxon>lamiids</taxon>
        <taxon>Boraginales</taxon>
        <taxon>Boraginaceae</taxon>
        <taxon>Boraginoideae</taxon>
        <taxon>Lithospermeae</taxon>
        <taxon>Lithospermum</taxon>
    </lineage>
</organism>
<dbReference type="Proteomes" id="UP001454036">
    <property type="component" value="Unassembled WGS sequence"/>
</dbReference>
<reference evidence="1 2" key="1">
    <citation type="submission" date="2024-01" db="EMBL/GenBank/DDBJ databases">
        <title>The complete chloroplast genome sequence of Lithospermum erythrorhizon: insights into the phylogenetic relationship among Boraginaceae species and the maternal lineages of purple gromwells.</title>
        <authorList>
            <person name="Okada T."/>
            <person name="Watanabe K."/>
        </authorList>
    </citation>
    <scope>NUCLEOTIDE SEQUENCE [LARGE SCALE GENOMIC DNA]</scope>
</reference>
<gene>
    <name evidence="1" type="ORF">LIER_39639</name>
</gene>
<sequence length="206" mass="23674">MATATKLDKDEHGLAQPTHINPIIHRGGERGDKKILECLTLLDPELIHLTTWAEIEYQGWTSFSTTQFRVHEPLVVWFNKHVHFAYSDNPDVSANGAEMYIMCGPRKFKLDLANFEQHFELPHEGFSDFLLQHDVPSDIPVNTLTELNILLNHNRVLPPSSRRVDAAWHGYFTGDERFTLRSEKCSGTPPIANLNLWIWNPSCFIR</sequence>
<name>A0AAV3QHX6_LITER</name>
<accession>A0AAV3QHX6</accession>
<dbReference type="AlphaFoldDB" id="A0AAV3QHX6"/>